<dbReference type="PANTHER" id="PTHR30086">
    <property type="entry name" value="ARGININE EXPORTER PROTEIN ARGO"/>
    <property type="match status" value="1"/>
</dbReference>
<accession>A0ABY9EBM7</accession>
<evidence type="ECO:0000256" key="2">
    <source>
        <dbReference type="ARBA" id="ARBA00007928"/>
    </source>
</evidence>
<evidence type="ECO:0000256" key="4">
    <source>
        <dbReference type="ARBA" id="ARBA00022692"/>
    </source>
</evidence>
<feature type="transmembrane region" description="Helical" evidence="7">
    <location>
        <begin position="176"/>
        <end position="195"/>
    </location>
</feature>
<evidence type="ECO:0000256" key="1">
    <source>
        <dbReference type="ARBA" id="ARBA00004651"/>
    </source>
</evidence>
<dbReference type="InterPro" id="IPR001123">
    <property type="entry name" value="LeuE-type"/>
</dbReference>
<dbReference type="PANTHER" id="PTHR30086:SF14">
    <property type="entry name" value="HOMOSERINE_HOMOSERINE LACTONE EFFLUX PROTEIN"/>
    <property type="match status" value="1"/>
</dbReference>
<evidence type="ECO:0000256" key="6">
    <source>
        <dbReference type="ARBA" id="ARBA00023136"/>
    </source>
</evidence>
<protein>
    <submittedName>
        <fullName evidence="8">LysE family translocator</fullName>
    </submittedName>
</protein>
<comment type="subcellular location">
    <subcellularLocation>
        <location evidence="1">Cell membrane</location>
        <topology evidence="1">Multi-pass membrane protein</topology>
    </subcellularLocation>
</comment>
<feature type="transmembrane region" description="Helical" evidence="7">
    <location>
        <begin position="142"/>
        <end position="169"/>
    </location>
</feature>
<comment type="similarity">
    <text evidence="2">Belongs to the Rht family.</text>
</comment>
<evidence type="ECO:0000256" key="3">
    <source>
        <dbReference type="ARBA" id="ARBA00022475"/>
    </source>
</evidence>
<sequence>MISVEFLLTSLVIVLIPGTGVLYTVATGLFIGKRASMSAAFGCTLGIIPSLLASVIGLAAIFHTSALAFQFVKYAGAVYLLYLAFVMWRSSSTLSIDKGKFKSSLTAVAIKGFLVNILNPKLSIFFLAFFPQFVSSSSAQPLANLLLLGFVFMVMTFGIFIIYGFMALWLYGFMALWLYGFMALWLYGFMALWLYGFMASVFSESVARSEKFSLVIQKVFSGCFAALGLKLAFSERA</sequence>
<dbReference type="PIRSF" id="PIRSF006324">
    <property type="entry name" value="LeuE"/>
    <property type="match status" value="1"/>
</dbReference>
<evidence type="ECO:0000256" key="7">
    <source>
        <dbReference type="SAM" id="Phobius"/>
    </source>
</evidence>
<keyword evidence="3" id="KW-1003">Cell membrane</keyword>
<feature type="transmembrane region" description="Helical" evidence="7">
    <location>
        <begin position="108"/>
        <end position="130"/>
    </location>
</feature>
<feature type="transmembrane region" description="Helical" evidence="7">
    <location>
        <begin position="39"/>
        <end position="62"/>
    </location>
</feature>
<evidence type="ECO:0000313" key="9">
    <source>
        <dbReference type="Proteomes" id="UP001321520"/>
    </source>
</evidence>
<feature type="transmembrane region" description="Helical" evidence="7">
    <location>
        <begin position="6"/>
        <end position="32"/>
    </location>
</feature>
<feature type="transmembrane region" description="Helical" evidence="7">
    <location>
        <begin position="215"/>
        <end position="233"/>
    </location>
</feature>
<organism evidence="8 9">
    <name type="scientific">Microbulbifer spongiae</name>
    <dbReference type="NCBI Taxonomy" id="2944933"/>
    <lineage>
        <taxon>Bacteria</taxon>
        <taxon>Pseudomonadati</taxon>
        <taxon>Pseudomonadota</taxon>
        <taxon>Gammaproteobacteria</taxon>
        <taxon>Cellvibrionales</taxon>
        <taxon>Microbulbiferaceae</taxon>
        <taxon>Microbulbifer</taxon>
    </lineage>
</organism>
<keyword evidence="6 7" id="KW-0472">Membrane</keyword>
<name>A0ABY9EBM7_9GAMM</name>
<dbReference type="EMBL" id="CP098023">
    <property type="protein sequence ID" value="WKD50067.1"/>
    <property type="molecule type" value="Genomic_DNA"/>
</dbReference>
<reference evidence="8 9" key="1">
    <citation type="submission" date="2022-05" db="EMBL/GenBank/DDBJ databases">
        <title>Microbulbifer sp. nov., isolated from sponge.</title>
        <authorList>
            <person name="Gao L."/>
        </authorList>
    </citation>
    <scope>NUCLEOTIDE SEQUENCE [LARGE SCALE GENOMIC DNA]</scope>
    <source>
        <strain evidence="8 9">MI-G</strain>
    </source>
</reference>
<feature type="transmembrane region" description="Helical" evidence="7">
    <location>
        <begin position="68"/>
        <end position="88"/>
    </location>
</feature>
<keyword evidence="5 7" id="KW-1133">Transmembrane helix</keyword>
<dbReference type="Proteomes" id="UP001321520">
    <property type="component" value="Chromosome"/>
</dbReference>
<dbReference type="Pfam" id="PF01810">
    <property type="entry name" value="LysE"/>
    <property type="match status" value="1"/>
</dbReference>
<gene>
    <name evidence="8" type="ORF">M8T91_01165</name>
</gene>
<proteinExistence type="inferred from homology"/>
<keyword evidence="4 7" id="KW-0812">Transmembrane</keyword>
<keyword evidence="9" id="KW-1185">Reference proteome</keyword>
<evidence type="ECO:0000313" key="8">
    <source>
        <dbReference type="EMBL" id="WKD50067.1"/>
    </source>
</evidence>
<evidence type="ECO:0000256" key="5">
    <source>
        <dbReference type="ARBA" id="ARBA00022989"/>
    </source>
</evidence>
<dbReference type="RefSeq" id="WP_301416006.1">
    <property type="nucleotide sequence ID" value="NZ_CP098023.1"/>
</dbReference>